<reference evidence="4" key="1">
    <citation type="journal article" date="2020" name="bioRxiv">
        <title>Comparative genomics of Chlamydomonas.</title>
        <authorList>
            <person name="Craig R.J."/>
            <person name="Hasan A.R."/>
            <person name="Ness R.W."/>
            <person name="Keightley P.D."/>
        </authorList>
    </citation>
    <scope>NUCLEOTIDE SEQUENCE</scope>
    <source>
        <strain evidence="4">CCAP 11/173</strain>
    </source>
</reference>
<dbReference type="GO" id="GO:0004843">
    <property type="term" value="F:cysteine-type deubiquitinase activity"/>
    <property type="evidence" value="ECO:0007669"/>
    <property type="project" value="InterPro"/>
</dbReference>
<dbReference type="Gene3D" id="3.90.70.10">
    <property type="entry name" value="Cysteine proteinases"/>
    <property type="match status" value="2"/>
</dbReference>
<feature type="region of interest" description="Disordered" evidence="2">
    <location>
        <begin position="541"/>
        <end position="652"/>
    </location>
</feature>
<keyword evidence="5" id="KW-1185">Reference proteome</keyword>
<dbReference type="Pfam" id="PF02809">
    <property type="entry name" value="UIM"/>
    <property type="match status" value="3"/>
</dbReference>
<feature type="region of interest" description="Disordered" evidence="2">
    <location>
        <begin position="733"/>
        <end position="775"/>
    </location>
</feature>
<dbReference type="PROSITE" id="PS50330">
    <property type="entry name" value="UIM"/>
    <property type="match status" value="3"/>
</dbReference>
<feature type="compositionally biased region" description="Gly residues" evidence="2">
    <location>
        <begin position="638"/>
        <end position="647"/>
    </location>
</feature>
<evidence type="ECO:0000313" key="5">
    <source>
        <dbReference type="Proteomes" id="UP000613740"/>
    </source>
</evidence>
<feature type="compositionally biased region" description="Pro residues" evidence="2">
    <location>
        <begin position="374"/>
        <end position="396"/>
    </location>
</feature>
<dbReference type="InterPro" id="IPR028889">
    <property type="entry name" value="USP"/>
</dbReference>
<feature type="region of interest" description="Disordered" evidence="2">
    <location>
        <begin position="1"/>
        <end position="61"/>
    </location>
</feature>
<dbReference type="SMART" id="SM00726">
    <property type="entry name" value="UIM"/>
    <property type="match status" value="3"/>
</dbReference>
<dbReference type="PROSITE" id="PS00973">
    <property type="entry name" value="USP_2"/>
    <property type="match status" value="1"/>
</dbReference>
<feature type="compositionally biased region" description="Low complexity" evidence="2">
    <location>
        <begin position="689"/>
        <end position="698"/>
    </location>
</feature>
<dbReference type="OrthoDB" id="289038at2759"/>
<evidence type="ECO:0000259" key="3">
    <source>
        <dbReference type="PROSITE" id="PS50235"/>
    </source>
</evidence>
<feature type="compositionally biased region" description="Basic residues" evidence="2">
    <location>
        <begin position="858"/>
        <end position="867"/>
    </location>
</feature>
<feature type="compositionally biased region" description="Low complexity" evidence="2">
    <location>
        <begin position="1459"/>
        <end position="1474"/>
    </location>
</feature>
<feature type="compositionally biased region" description="Basic and acidic residues" evidence="2">
    <location>
        <begin position="1145"/>
        <end position="1162"/>
    </location>
</feature>
<evidence type="ECO:0000256" key="2">
    <source>
        <dbReference type="SAM" id="MobiDB-lite"/>
    </source>
</evidence>
<dbReference type="CDD" id="cd02257">
    <property type="entry name" value="Peptidase_C19"/>
    <property type="match status" value="2"/>
</dbReference>
<accession>A0A835WNU9</accession>
<feature type="compositionally biased region" description="Basic and acidic residues" evidence="2">
    <location>
        <begin position="1475"/>
        <end position="1484"/>
    </location>
</feature>
<feature type="region of interest" description="Disordered" evidence="2">
    <location>
        <begin position="457"/>
        <end position="477"/>
    </location>
</feature>
<feature type="compositionally biased region" description="Acidic residues" evidence="2">
    <location>
        <begin position="903"/>
        <end position="913"/>
    </location>
</feature>
<feature type="compositionally biased region" description="Low complexity" evidence="2">
    <location>
        <begin position="541"/>
        <end position="551"/>
    </location>
</feature>
<feature type="compositionally biased region" description="Low complexity" evidence="2">
    <location>
        <begin position="757"/>
        <end position="775"/>
    </location>
</feature>
<protein>
    <recommendedName>
        <fullName evidence="3">USP domain-containing protein</fullName>
    </recommendedName>
</protein>
<feature type="compositionally biased region" description="Low complexity" evidence="2">
    <location>
        <begin position="949"/>
        <end position="975"/>
    </location>
</feature>
<dbReference type="GO" id="GO:0016579">
    <property type="term" value="P:protein deubiquitination"/>
    <property type="evidence" value="ECO:0007669"/>
    <property type="project" value="InterPro"/>
</dbReference>
<dbReference type="EMBL" id="JAEHOD010000010">
    <property type="protein sequence ID" value="KAG2450648.1"/>
    <property type="molecule type" value="Genomic_DNA"/>
</dbReference>
<dbReference type="PANTHER" id="PTHR24006:SF827">
    <property type="entry name" value="UBIQUITIN CARBOXYL-TERMINAL HYDROLASE 34"/>
    <property type="match status" value="1"/>
</dbReference>
<evidence type="ECO:0000313" key="4">
    <source>
        <dbReference type="EMBL" id="KAG2450648.1"/>
    </source>
</evidence>
<feature type="region of interest" description="Disordered" evidence="2">
    <location>
        <begin position="689"/>
        <end position="720"/>
    </location>
</feature>
<proteinExistence type="inferred from homology"/>
<name>A0A835WNU9_9CHLO</name>
<dbReference type="Pfam" id="PF00443">
    <property type="entry name" value="UCH"/>
    <property type="match status" value="2"/>
</dbReference>
<feature type="region of interest" description="Disordered" evidence="2">
    <location>
        <begin position="1098"/>
        <end position="1129"/>
    </location>
</feature>
<dbReference type="InterPro" id="IPR001394">
    <property type="entry name" value="Peptidase_C19_UCH"/>
</dbReference>
<dbReference type="InterPro" id="IPR038765">
    <property type="entry name" value="Papain-like_cys_pep_sf"/>
</dbReference>
<organism evidence="4 5">
    <name type="scientific">Chlamydomonas schloesseri</name>
    <dbReference type="NCBI Taxonomy" id="2026947"/>
    <lineage>
        <taxon>Eukaryota</taxon>
        <taxon>Viridiplantae</taxon>
        <taxon>Chlorophyta</taxon>
        <taxon>core chlorophytes</taxon>
        <taxon>Chlorophyceae</taxon>
        <taxon>CS clade</taxon>
        <taxon>Chlamydomonadales</taxon>
        <taxon>Chlamydomonadaceae</taxon>
        <taxon>Chlamydomonas</taxon>
    </lineage>
</organism>
<dbReference type="SUPFAM" id="SSF54001">
    <property type="entry name" value="Cysteine proteinases"/>
    <property type="match status" value="2"/>
</dbReference>
<feature type="compositionally biased region" description="Gly residues" evidence="2">
    <location>
        <begin position="836"/>
        <end position="845"/>
    </location>
</feature>
<dbReference type="InterPro" id="IPR003903">
    <property type="entry name" value="UIM_dom"/>
</dbReference>
<feature type="compositionally biased region" description="Low complexity" evidence="2">
    <location>
        <begin position="361"/>
        <end position="373"/>
    </location>
</feature>
<feature type="compositionally biased region" description="Low complexity" evidence="2">
    <location>
        <begin position="577"/>
        <end position="586"/>
    </location>
</feature>
<dbReference type="FunFam" id="3.90.70.10:FF:000356">
    <property type="entry name" value="Clan CA, family C19, ubiquitin hydrolase-like cysteine peptidase"/>
    <property type="match status" value="1"/>
</dbReference>
<feature type="region of interest" description="Disordered" evidence="2">
    <location>
        <begin position="815"/>
        <end position="913"/>
    </location>
</feature>
<feature type="compositionally biased region" description="Low complexity" evidence="2">
    <location>
        <begin position="397"/>
        <end position="408"/>
    </location>
</feature>
<comment type="caution">
    <text evidence="4">The sequence shown here is derived from an EMBL/GenBank/DDBJ whole genome shotgun (WGS) entry which is preliminary data.</text>
</comment>
<feature type="region of interest" description="Disordered" evidence="2">
    <location>
        <begin position="320"/>
        <end position="412"/>
    </location>
</feature>
<dbReference type="PROSITE" id="PS00972">
    <property type="entry name" value="USP_1"/>
    <property type="match status" value="1"/>
</dbReference>
<dbReference type="PANTHER" id="PTHR24006">
    <property type="entry name" value="UBIQUITIN CARBOXYL-TERMINAL HYDROLASE"/>
    <property type="match status" value="1"/>
</dbReference>
<feature type="compositionally biased region" description="Acidic residues" evidence="2">
    <location>
        <begin position="1435"/>
        <end position="1446"/>
    </location>
</feature>
<comment type="similarity">
    <text evidence="1">Belongs to the peptidase C19 family.</text>
</comment>
<evidence type="ECO:0000256" key="1">
    <source>
        <dbReference type="ARBA" id="ARBA00009085"/>
    </source>
</evidence>
<dbReference type="PROSITE" id="PS50235">
    <property type="entry name" value="USP_3"/>
    <property type="match status" value="1"/>
</dbReference>
<dbReference type="InterPro" id="IPR018200">
    <property type="entry name" value="USP_CS"/>
</dbReference>
<feature type="region of interest" description="Disordered" evidence="2">
    <location>
        <begin position="949"/>
        <end position="1034"/>
    </location>
</feature>
<dbReference type="GO" id="GO:0005634">
    <property type="term" value="C:nucleus"/>
    <property type="evidence" value="ECO:0007669"/>
    <property type="project" value="TreeGrafter"/>
</dbReference>
<feature type="compositionally biased region" description="Low complexity" evidence="2">
    <location>
        <begin position="458"/>
        <end position="477"/>
    </location>
</feature>
<sequence length="1624" mass="161730">MPARRDVVAPGRGNAHDPYELGESDGEAEAAGARTAPAWPKTAATGVKRPPGGTFGGSEPRKQQCIKSLFAGQRERINQNRLTPAGMVNLGNTCYLNSVIQVLLHMPSFAGDLSHPALEQLRHRQLLPQGSAGVWAALLATANRLQAATASRSPSPDLAKPAVEPAELRAAMGRRSGRWRGFGQQDAHEFLVELLEALQSEVLAAEAAAAGKQRIAMSRTRDPAARNLSGCLMHTWACRGCGHVTRAKEVFSCLSLQLPPSGCVRLEDLVAEFLKDEVVDKNCDQCSPRSPVPHTASHHFWRLPRVLVVHIKRFMPLQQQQQQQQQLPAPAPLQAAQQERTKEGSVPSPPAPGSADDEAEAPAAPAGGDSSGAPTPPLRDPLTPGTPPPQSVPPPAAAAQQQREATPPVHTSVEVEPRLNLAAYCDAGARAHVHLLEGVPPAALERAAGGAAAGGAAVGEAAAGPGPSSAAPPAAAPAQAGCHTLDTAGGGSTCPSPSFMLRSGLQERTVEAGPTGGGHGADGGGAASTIWSTGGMAAAAAAGGEATPHGGIAPSSHALTQQRDPRSEYAWRNENSGPIDHAAAHGPGAGGRSHPGGAATGSGEGGGSGAGGVTPAAGASGRKDPRVMPTSRFFSPAGGSGGSGGGAAVTPATERVGRAPYAAHTALDLSTYKPPGASGAAAAATAAASRAAAAVTAAAGGGHDTELGPAGGLLGSKRLEDMTDEEQLQYVLQLSMLDQPQREAQLQPPAPPPPPQQQQQQPKQEATAGLAAATDAKASAGTTATATAAATAAGTSNGGCKGGAGGHKVVLDLSDAVPGRAPPKPAHVKGDSSDSSGGGWVNGVGHGKHHTLGSLGQHHQHHHHHHHGDNGGGDWAGVRRVGGGSEGDDEGGAPPSAFRIGDGDGDGDGDSLLEIQDESAGGAAAGDDARPAAGKGAAVAAGAAGWAAPAAGAAGGPALSGDSSEDGGSAADAGTDAGGDDGEGAAAVRPANAEGGGPRNLHDKLHRKKHGLGAVGADLKGGNGITHPTPGGRRAAGLLANKRRKRRNLLGAAGAGAVHEHAHGGHKPLFGFWGGGADAANDGTTAQSPAAARAKAAAAAADSNGDAEMADAREDAGGNEADTEAANDGELDAELAMAIRLSKEAFEEEQRQRTAWERRAADRSGGGGGGGAKDDWQRVLATPDAEAQEQAVRAGGARAPPPSPPGFKPGTAPYKNDELELQSMAVRDGGAASDNDEDCKLDVGDCEFVVLARAGSGTGGGAAGVGAGRNNHDDAFRFGFSSDVLSGAPVHRMPTVREEHLVGETMTLAELGSTGAGRVAGCGGAAGGGAPVARVDLTGGEDEEDPELAKALALSLETYTEDFERQFNGCLADQGGATAAGGGGGSAGGDHDMGGAVALSAGAARGSGGGAGVSDTEGGNADVLTSSRPKVLLIDDSDGDAGEEDAPANGDADMETGNAPAAAAAAAAGAGDAARPAEKKDTRARAASATGEQAVGDVGHAAGGRDVGEVLPLRQAAAYRLVGVVRHKGQTPFSGHYVADVLVRHTAEGAPVWYEHNDSVVSQVAFARVQQDAAQQGYMLFFANDLTRAATEAATERAKAEGAKTNVVGAAGGALATSGRAAEA</sequence>
<feature type="compositionally biased region" description="Gly residues" evidence="2">
    <location>
        <begin position="870"/>
        <end position="885"/>
    </location>
</feature>
<feature type="compositionally biased region" description="Low complexity" evidence="2">
    <location>
        <begin position="320"/>
        <end position="338"/>
    </location>
</feature>
<feature type="compositionally biased region" description="Gly residues" evidence="2">
    <location>
        <begin position="587"/>
        <end position="612"/>
    </location>
</feature>
<dbReference type="InterPro" id="IPR050164">
    <property type="entry name" value="Peptidase_C19"/>
</dbReference>
<dbReference type="GO" id="GO:0005829">
    <property type="term" value="C:cytosol"/>
    <property type="evidence" value="ECO:0007669"/>
    <property type="project" value="TreeGrafter"/>
</dbReference>
<feature type="region of interest" description="Disordered" evidence="2">
    <location>
        <begin position="1145"/>
        <end position="1214"/>
    </location>
</feature>
<feature type="region of interest" description="Disordered" evidence="2">
    <location>
        <begin position="1404"/>
        <end position="1500"/>
    </location>
</feature>
<gene>
    <name evidence="4" type="ORF">HYH02_004488</name>
</gene>
<feature type="domain" description="USP" evidence="3">
    <location>
        <begin position="85"/>
        <end position="564"/>
    </location>
</feature>
<dbReference type="Proteomes" id="UP000613740">
    <property type="component" value="Unassembled WGS sequence"/>
</dbReference>